<dbReference type="AlphaFoldDB" id="Z9JFK1"/>
<dbReference type="PATRIC" id="fig|1444770.3.peg.2871"/>
<reference evidence="1 2" key="1">
    <citation type="journal article" date="2014" name="Genome Announc.">
        <title>Draft Genome Sequence of Xylella fastidiosa Pear Leaf Scorch Strain in Taiwan.</title>
        <authorList>
            <person name="Su C.C."/>
            <person name="Deng W.L."/>
            <person name="Jan F.J."/>
            <person name="Chang C.J."/>
            <person name="Huang H."/>
            <person name="Chen J."/>
        </authorList>
    </citation>
    <scope>NUCLEOTIDE SEQUENCE [LARGE SCALE GENOMIC DNA]</scope>
    <source>
        <strain evidence="1 2">PLS229</strain>
    </source>
</reference>
<evidence type="ECO:0000313" key="2">
    <source>
        <dbReference type="Proteomes" id="UP000020406"/>
    </source>
</evidence>
<sequence length="54" mass="5977">MQSFCTSWSKLGEGLLHIGVVQLEIGVSPDVLLGRENITMWVMVARNVAMTAWT</sequence>
<dbReference type="Proteomes" id="UP000020406">
    <property type="component" value="Unassembled WGS sequence"/>
</dbReference>
<comment type="caution">
    <text evidence="1">The sequence shown here is derived from an EMBL/GenBank/DDBJ whole genome shotgun (WGS) entry which is preliminary data.</text>
</comment>
<dbReference type="EMBL" id="JDSQ01000028">
    <property type="protein sequence ID" value="EWS77175.1"/>
    <property type="molecule type" value="Genomic_DNA"/>
</dbReference>
<evidence type="ECO:0000313" key="1">
    <source>
        <dbReference type="EMBL" id="EWS77175.1"/>
    </source>
</evidence>
<proteinExistence type="predicted"/>
<name>Z9JFK1_9GAMM</name>
<protein>
    <submittedName>
        <fullName evidence="1">Uncharacterized protein</fullName>
    </submittedName>
</protein>
<accession>Z9JFK1</accession>
<organism evidence="1 2">
    <name type="scientific">Xylella taiwanensis</name>
    <dbReference type="NCBI Taxonomy" id="1444770"/>
    <lineage>
        <taxon>Bacteria</taxon>
        <taxon>Pseudomonadati</taxon>
        <taxon>Pseudomonadota</taxon>
        <taxon>Gammaproteobacteria</taxon>
        <taxon>Lysobacterales</taxon>
        <taxon>Lysobacteraceae</taxon>
        <taxon>Xylella</taxon>
    </lineage>
</organism>
<gene>
    <name evidence="1" type="ORF">AF72_12180</name>
</gene>